<proteinExistence type="predicted"/>
<name>A0A0M9WC69_9EURO</name>
<evidence type="ECO:0000313" key="2">
    <source>
        <dbReference type="Proteomes" id="UP000037696"/>
    </source>
</evidence>
<dbReference type="Proteomes" id="UP000037696">
    <property type="component" value="Unassembled WGS sequence"/>
</dbReference>
<comment type="caution">
    <text evidence="1">The sequence shown here is derived from an EMBL/GenBank/DDBJ whole genome shotgun (WGS) entry which is preliminary data.</text>
</comment>
<dbReference type="AlphaFoldDB" id="A0A0M9WC69"/>
<accession>A0A0M9WC69</accession>
<organism evidence="1 2">
    <name type="scientific">Penicillium nordicum</name>
    <dbReference type="NCBI Taxonomy" id="229535"/>
    <lineage>
        <taxon>Eukaryota</taxon>
        <taxon>Fungi</taxon>
        <taxon>Dikarya</taxon>
        <taxon>Ascomycota</taxon>
        <taxon>Pezizomycotina</taxon>
        <taxon>Eurotiomycetes</taxon>
        <taxon>Eurotiomycetidae</taxon>
        <taxon>Eurotiales</taxon>
        <taxon>Aspergillaceae</taxon>
        <taxon>Penicillium</taxon>
    </lineage>
</organism>
<dbReference type="OrthoDB" id="4336528at2759"/>
<keyword evidence="2" id="KW-1185">Reference proteome</keyword>
<reference evidence="1 2" key="1">
    <citation type="submission" date="2015-08" db="EMBL/GenBank/DDBJ databases">
        <title>Genome sequencing of Penicillium nordicum.</title>
        <authorList>
            <person name="Nguyen H.D."/>
            <person name="Seifert K.A."/>
        </authorList>
    </citation>
    <scope>NUCLEOTIDE SEQUENCE [LARGE SCALE GENOMIC DNA]</scope>
    <source>
        <strain evidence="1 2">DAOMC 185683</strain>
    </source>
</reference>
<evidence type="ECO:0000313" key="1">
    <source>
        <dbReference type="EMBL" id="KOS39339.1"/>
    </source>
</evidence>
<gene>
    <name evidence="1" type="ORF">ACN38_g9819</name>
</gene>
<protein>
    <submittedName>
        <fullName evidence="1">Uncharacterized protein</fullName>
    </submittedName>
</protein>
<dbReference type="EMBL" id="LHQQ01000207">
    <property type="protein sequence ID" value="KOS39339.1"/>
    <property type="molecule type" value="Genomic_DNA"/>
</dbReference>
<sequence length="181" mass="20142">MGGDVVDHVVIFQLVVYDGASAFPLSTSWKAEDIGLFTPDPTQHRHIRSVRGATYCSSVYVFLNQLRSADPYVVLLRSSDTSGFLCALVSSSIPAVLPVSYVLSFLAPFQRWRVSEQTFNLALRGEAYEWYNSELSDIERAGLWTYTVDHEFGCTDIKPSLDHKAHSPTHQMGWVLGPLAA</sequence>